<feature type="region of interest" description="Disordered" evidence="1">
    <location>
        <begin position="1"/>
        <end position="28"/>
    </location>
</feature>
<name>T1CCZ4_9ZZZZ</name>
<dbReference type="GO" id="GO:0006418">
    <property type="term" value="P:tRNA aminoacylation for protein translation"/>
    <property type="evidence" value="ECO:0007669"/>
    <property type="project" value="InterPro"/>
</dbReference>
<evidence type="ECO:0000259" key="2">
    <source>
        <dbReference type="Pfam" id="PF23493"/>
    </source>
</evidence>
<feature type="compositionally biased region" description="Low complexity" evidence="1">
    <location>
        <begin position="1"/>
        <end position="22"/>
    </location>
</feature>
<reference evidence="3" key="1">
    <citation type="submission" date="2013-08" db="EMBL/GenBank/DDBJ databases">
        <authorList>
            <person name="Mendez C."/>
            <person name="Richter M."/>
            <person name="Ferrer M."/>
            <person name="Sanchez J."/>
        </authorList>
    </citation>
    <scope>NUCLEOTIDE SEQUENCE</scope>
</reference>
<dbReference type="InterPro" id="IPR009080">
    <property type="entry name" value="tRNAsynth_Ia_anticodon-bd"/>
</dbReference>
<dbReference type="SUPFAM" id="SSF47323">
    <property type="entry name" value="Anticodon-binding domain of a subclass of class I aminoacyl-tRNA synthetases"/>
    <property type="match status" value="1"/>
</dbReference>
<evidence type="ECO:0000256" key="1">
    <source>
        <dbReference type="SAM" id="MobiDB-lite"/>
    </source>
</evidence>
<sequence>RRAKPGAAASGSATAPASGNPAETLSDSEIEAQIAARAAARQAKNWAESDRIRDALARAGVVLEDKPGGASDWRRA</sequence>
<dbReference type="Gene3D" id="1.20.120.1910">
    <property type="entry name" value="Cysteine-tRNA ligase, C-terminal anti-codon recognition domain"/>
    <property type="match status" value="1"/>
</dbReference>
<dbReference type="EMBL" id="AUZX01006412">
    <property type="protein sequence ID" value="EQD63709.1"/>
    <property type="molecule type" value="Genomic_DNA"/>
</dbReference>
<dbReference type="InterPro" id="IPR056411">
    <property type="entry name" value="CysS_C"/>
</dbReference>
<feature type="non-terminal residue" evidence="3">
    <location>
        <position position="1"/>
    </location>
</feature>
<feature type="domain" description="Cysteinyl-tRNA ligase anticodon binding" evidence="2">
    <location>
        <begin position="28"/>
        <end position="74"/>
    </location>
</feature>
<accession>T1CCZ4</accession>
<evidence type="ECO:0000313" key="3">
    <source>
        <dbReference type="EMBL" id="EQD63709.1"/>
    </source>
</evidence>
<comment type="caution">
    <text evidence="3">The sequence shown here is derived from an EMBL/GenBank/DDBJ whole genome shotgun (WGS) entry which is preliminary data.</text>
</comment>
<protein>
    <submittedName>
        <fullName evidence="3">Secreted protein</fullName>
    </submittedName>
</protein>
<dbReference type="Pfam" id="PF23493">
    <property type="entry name" value="CysS_C"/>
    <property type="match status" value="1"/>
</dbReference>
<reference evidence="3" key="2">
    <citation type="journal article" date="2014" name="ISME J.">
        <title>Microbial stratification in low pH oxic and suboxic macroscopic growths along an acid mine drainage.</title>
        <authorList>
            <person name="Mendez-Garcia C."/>
            <person name="Mesa V."/>
            <person name="Sprenger R.R."/>
            <person name="Richter M."/>
            <person name="Diez M.S."/>
            <person name="Solano J."/>
            <person name="Bargiela R."/>
            <person name="Golyshina O.V."/>
            <person name="Manteca A."/>
            <person name="Ramos J.L."/>
            <person name="Gallego J.R."/>
            <person name="Llorente I."/>
            <person name="Martins Dos Santos V.A."/>
            <person name="Jensen O.N."/>
            <person name="Pelaez A.I."/>
            <person name="Sanchez J."/>
            <person name="Ferrer M."/>
        </authorList>
    </citation>
    <scope>NUCLEOTIDE SEQUENCE</scope>
</reference>
<dbReference type="GO" id="GO:0005524">
    <property type="term" value="F:ATP binding"/>
    <property type="evidence" value="ECO:0007669"/>
    <property type="project" value="InterPro"/>
</dbReference>
<proteinExistence type="predicted"/>
<dbReference type="AlphaFoldDB" id="T1CCZ4"/>
<organism evidence="3">
    <name type="scientific">mine drainage metagenome</name>
    <dbReference type="NCBI Taxonomy" id="410659"/>
    <lineage>
        <taxon>unclassified sequences</taxon>
        <taxon>metagenomes</taxon>
        <taxon>ecological metagenomes</taxon>
    </lineage>
</organism>
<gene>
    <name evidence="3" type="ORF">B1A_09002</name>
</gene>
<dbReference type="GO" id="GO:0004812">
    <property type="term" value="F:aminoacyl-tRNA ligase activity"/>
    <property type="evidence" value="ECO:0007669"/>
    <property type="project" value="InterPro"/>
</dbReference>